<dbReference type="AlphaFoldDB" id="A0AAD9HJR8"/>
<comment type="caution">
    <text evidence="1">The sequence shown here is derived from an EMBL/GenBank/DDBJ whole genome shotgun (WGS) entry which is preliminary data.</text>
</comment>
<keyword evidence="2" id="KW-1185">Reference proteome</keyword>
<name>A0AAD9HJR8_9PEZI</name>
<gene>
    <name evidence="1" type="ORF">LX32DRAFT_323400</name>
</gene>
<dbReference type="Proteomes" id="UP001232148">
    <property type="component" value="Unassembled WGS sequence"/>
</dbReference>
<dbReference type="EMBL" id="MU842851">
    <property type="protein sequence ID" value="KAK2030406.1"/>
    <property type="molecule type" value="Genomic_DNA"/>
</dbReference>
<reference evidence="1" key="1">
    <citation type="submission" date="2021-06" db="EMBL/GenBank/DDBJ databases">
        <title>Comparative genomics, transcriptomics and evolutionary studies reveal genomic signatures of adaptation to plant cell wall in hemibiotrophic fungi.</title>
        <authorList>
            <consortium name="DOE Joint Genome Institute"/>
            <person name="Baroncelli R."/>
            <person name="Diaz J.F."/>
            <person name="Benocci T."/>
            <person name="Peng M."/>
            <person name="Battaglia E."/>
            <person name="Haridas S."/>
            <person name="Andreopoulos W."/>
            <person name="Labutti K."/>
            <person name="Pangilinan J."/>
            <person name="Floch G.L."/>
            <person name="Makela M.R."/>
            <person name="Henrissat B."/>
            <person name="Grigoriev I.V."/>
            <person name="Crouch J.A."/>
            <person name="De Vries R.P."/>
            <person name="Sukno S.A."/>
            <person name="Thon M.R."/>
        </authorList>
    </citation>
    <scope>NUCLEOTIDE SEQUENCE</scope>
    <source>
        <strain evidence="1">MAFF235873</strain>
    </source>
</reference>
<evidence type="ECO:0000313" key="1">
    <source>
        <dbReference type="EMBL" id="KAK2030406.1"/>
    </source>
</evidence>
<proteinExistence type="predicted"/>
<evidence type="ECO:0000313" key="2">
    <source>
        <dbReference type="Proteomes" id="UP001232148"/>
    </source>
</evidence>
<organism evidence="1 2">
    <name type="scientific">Colletotrichum zoysiae</name>
    <dbReference type="NCBI Taxonomy" id="1216348"/>
    <lineage>
        <taxon>Eukaryota</taxon>
        <taxon>Fungi</taxon>
        <taxon>Dikarya</taxon>
        <taxon>Ascomycota</taxon>
        <taxon>Pezizomycotina</taxon>
        <taxon>Sordariomycetes</taxon>
        <taxon>Hypocreomycetidae</taxon>
        <taxon>Glomerellales</taxon>
        <taxon>Glomerellaceae</taxon>
        <taxon>Colletotrichum</taxon>
        <taxon>Colletotrichum graminicola species complex</taxon>
    </lineage>
</organism>
<protein>
    <submittedName>
        <fullName evidence="1">Uncharacterized protein</fullName>
    </submittedName>
</protein>
<sequence length="172" mass="19522">MRHARREKEKWDGAILAAAAAVTYLVSRYCCRLLMCRLAGANQGEKKLAMCMWDDDTARRPLRTSTCRVRGRYGRDFRLVLSHIQLGRLPVLYLHVYVSSKGTHAVLPDQADICGAVRPAYRTPCVGQHSKKPRTAPARQRPMRWIMIMDRRRLPPCAPPLPPVAVRFMGAV</sequence>
<accession>A0AAD9HJR8</accession>